<keyword evidence="2" id="KW-0812">Transmembrane</keyword>
<proteinExistence type="predicted"/>
<dbReference type="CDD" id="cd00090">
    <property type="entry name" value="HTH_ARSR"/>
    <property type="match status" value="1"/>
</dbReference>
<dbReference type="InterPro" id="IPR011991">
    <property type="entry name" value="ArsR-like_HTH"/>
</dbReference>
<keyword evidence="2" id="KW-0472">Membrane</keyword>
<gene>
    <name evidence="5" type="ORF">ABSL23_03155</name>
</gene>
<dbReference type="AlphaFoldDB" id="A0AAU8CE51"/>
<dbReference type="InterPro" id="IPR055769">
    <property type="entry name" value="DUF7345"/>
</dbReference>
<dbReference type="KEGG" id="hanx:ABSL23_03155"/>
<name>A0AAU8CE51_9EURY</name>
<evidence type="ECO:0000259" key="4">
    <source>
        <dbReference type="Pfam" id="PF24036"/>
    </source>
</evidence>
<feature type="compositionally biased region" description="Acidic residues" evidence="1">
    <location>
        <begin position="316"/>
        <end position="329"/>
    </location>
</feature>
<feature type="transmembrane region" description="Helical" evidence="2">
    <location>
        <begin position="215"/>
        <end position="242"/>
    </location>
</feature>
<accession>A0AAU8CE51</accession>
<protein>
    <submittedName>
        <fullName evidence="5">Helix-turn-helix domain-containing protein</fullName>
    </submittedName>
</protein>
<feature type="domain" description="DUF7345" evidence="4">
    <location>
        <begin position="46"/>
        <end position="176"/>
    </location>
</feature>
<feature type="domain" description="DUF7343" evidence="3">
    <location>
        <begin position="327"/>
        <end position="388"/>
    </location>
</feature>
<reference evidence="5" key="1">
    <citation type="submission" date="2024-06" db="EMBL/GenBank/DDBJ databases">
        <title>Genome Sequence of an extremely halophilic archaeon isolated from Permian era halite, Salado Formation, Carlsbad, New Mexico: Halobacterium sp. strain NMX12-1.</title>
        <authorList>
            <person name="Sotoa L."/>
            <person name="DasSarma P."/>
            <person name="Anton B.P."/>
            <person name="Vincze T."/>
            <person name="Verma I."/>
            <person name="Eralp B."/>
            <person name="Powers D.W."/>
            <person name="Dozier B.L."/>
            <person name="Roberts R.J."/>
            <person name="DasSarma S."/>
        </authorList>
    </citation>
    <scope>NUCLEOTIDE SEQUENCE</scope>
    <source>
        <strain evidence="5">NMX12-1</strain>
    </source>
</reference>
<feature type="region of interest" description="Disordered" evidence="1">
    <location>
        <begin position="267"/>
        <end position="331"/>
    </location>
</feature>
<dbReference type="InterPro" id="IPR036390">
    <property type="entry name" value="WH_DNA-bd_sf"/>
</dbReference>
<dbReference type="InterPro" id="IPR036388">
    <property type="entry name" value="WH-like_DNA-bd_sf"/>
</dbReference>
<evidence type="ECO:0000259" key="3">
    <source>
        <dbReference type="Pfam" id="PF24034"/>
    </source>
</evidence>
<dbReference type="Gene3D" id="1.10.10.10">
    <property type="entry name" value="Winged helix-like DNA-binding domain superfamily/Winged helix DNA-binding domain"/>
    <property type="match status" value="1"/>
</dbReference>
<dbReference type="EMBL" id="CP159204">
    <property type="protein sequence ID" value="XCF17023.1"/>
    <property type="molecule type" value="Genomic_DNA"/>
</dbReference>
<keyword evidence="2" id="KW-1133">Transmembrane helix</keyword>
<dbReference type="InterPro" id="IPR055767">
    <property type="entry name" value="DUF7343"/>
</dbReference>
<sequence length="399" mass="42253">MRQAALLVAVVCLLAVPVAGAVGAPAPQSAALQEDAASTPDGVDITVQIQSDGAARWTVSSKYSLEDDNATAAFEQLRSRFEAGSADTEFSVDVFRAVVPSVSDHVGRQMEIRNASRSSRVVEAGNNTTGVLSLRFTWTNFSRVEEDRVVVDSFSTQWFGDLGPNQTLTLRSPEGYGTENVLPETSIVDNGYRWSGPHTFNADRPFAVFTENDSVVGVSMVVLVAVGVLALFAGAATVWAYYRDGDEPAVPWLRDVGQAVASRVREALSAESESEAEESAADADAAAGSAAAEPAADADAAAGSAAAEPAASGASDDADSEPTDPELLSDEERVERLLREHGGRMKQSEIVEETRWSTAKVSQLLSSMAEEGRVEKLRIGRENLISLPGEGVDNGIDEE</sequence>
<dbReference type="SUPFAM" id="SSF46785">
    <property type="entry name" value="Winged helix' DNA-binding domain"/>
    <property type="match status" value="1"/>
</dbReference>
<evidence type="ECO:0000313" key="5">
    <source>
        <dbReference type="EMBL" id="XCF17023.1"/>
    </source>
</evidence>
<dbReference type="RefSeq" id="WP_353634674.1">
    <property type="nucleotide sequence ID" value="NZ_CP159204.1"/>
</dbReference>
<dbReference type="Pfam" id="PF24036">
    <property type="entry name" value="DUF7345"/>
    <property type="match status" value="1"/>
</dbReference>
<dbReference type="GeneID" id="91108114"/>
<feature type="compositionally biased region" description="Acidic residues" evidence="1">
    <location>
        <begin position="272"/>
        <end position="281"/>
    </location>
</feature>
<dbReference type="Pfam" id="PF24034">
    <property type="entry name" value="DUF7343"/>
    <property type="match status" value="1"/>
</dbReference>
<evidence type="ECO:0000256" key="1">
    <source>
        <dbReference type="SAM" id="MobiDB-lite"/>
    </source>
</evidence>
<feature type="compositionally biased region" description="Low complexity" evidence="1">
    <location>
        <begin position="282"/>
        <end position="315"/>
    </location>
</feature>
<organism evidence="5">
    <name type="scientific">Halobacterium sp. NMX12-1</name>
    <dbReference type="NCBI Taxonomy" id="3166650"/>
    <lineage>
        <taxon>Archaea</taxon>
        <taxon>Methanobacteriati</taxon>
        <taxon>Methanobacteriota</taxon>
        <taxon>Stenosarchaea group</taxon>
        <taxon>Halobacteria</taxon>
        <taxon>Halobacteriales</taxon>
        <taxon>Halobacteriaceae</taxon>
        <taxon>Halobacterium</taxon>
    </lineage>
</organism>
<evidence type="ECO:0000256" key="2">
    <source>
        <dbReference type="SAM" id="Phobius"/>
    </source>
</evidence>